<gene>
    <name evidence="2" type="ORF">APZ18_03510</name>
</gene>
<dbReference type="AlphaFoldDB" id="A0AAW3JVY4"/>
<dbReference type="EMBL" id="LLKB01000001">
    <property type="protein sequence ID" value="KQC86268.1"/>
    <property type="molecule type" value="Genomic_DNA"/>
</dbReference>
<name>A0AAW3JVY4_9FIRM</name>
<organism evidence="2 3">
    <name type="scientific">Butyribacter intestini</name>
    <dbReference type="NCBI Taxonomy" id="1703332"/>
    <lineage>
        <taxon>Bacteria</taxon>
        <taxon>Bacillati</taxon>
        <taxon>Bacillota</taxon>
        <taxon>Clostridia</taxon>
        <taxon>Lachnospirales</taxon>
        <taxon>Lachnospiraceae</taxon>
        <taxon>Butyribacter</taxon>
    </lineage>
</organism>
<keyword evidence="1" id="KW-0812">Transmembrane</keyword>
<keyword evidence="3" id="KW-1185">Reference proteome</keyword>
<evidence type="ECO:0000313" key="2">
    <source>
        <dbReference type="EMBL" id="KQC86268.1"/>
    </source>
</evidence>
<feature type="transmembrane region" description="Helical" evidence="1">
    <location>
        <begin position="223"/>
        <end position="248"/>
    </location>
</feature>
<feature type="transmembrane region" description="Helical" evidence="1">
    <location>
        <begin position="61"/>
        <end position="81"/>
    </location>
</feature>
<evidence type="ECO:0000256" key="1">
    <source>
        <dbReference type="SAM" id="Phobius"/>
    </source>
</evidence>
<proteinExistence type="predicted"/>
<feature type="transmembrane region" description="Helical" evidence="1">
    <location>
        <begin position="192"/>
        <end position="211"/>
    </location>
</feature>
<keyword evidence="1" id="KW-1133">Transmembrane helix</keyword>
<evidence type="ECO:0008006" key="4">
    <source>
        <dbReference type="Google" id="ProtNLM"/>
    </source>
</evidence>
<accession>A0AAW3JVY4</accession>
<keyword evidence="1" id="KW-0472">Membrane</keyword>
<evidence type="ECO:0000313" key="3">
    <source>
        <dbReference type="Proteomes" id="UP000050833"/>
    </source>
</evidence>
<dbReference type="Proteomes" id="UP000050833">
    <property type="component" value="Unassembled WGS sequence"/>
</dbReference>
<reference evidence="2 3" key="1">
    <citation type="submission" date="2015-10" db="EMBL/GenBank/DDBJ databases">
        <title>Butyribacter intestini gen. nov., sp. nov., a butyric acid-producing bacterium of the family Lachnospiraceae isolated from the human faeces.</title>
        <authorList>
            <person name="Zou Y."/>
            <person name="Xue W."/>
            <person name="Luo G."/>
            <person name="Lv M."/>
        </authorList>
    </citation>
    <scope>NUCLEOTIDE SEQUENCE [LARGE SCALE GENOMIC DNA]</scope>
    <source>
        <strain evidence="2 3">TF01-11</strain>
    </source>
</reference>
<feature type="transmembrane region" description="Helical" evidence="1">
    <location>
        <begin position="101"/>
        <end position="118"/>
    </location>
</feature>
<dbReference type="RefSeq" id="WP_055941640.1">
    <property type="nucleotide sequence ID" value="NZ_LLKB01000001.1"/>
</dbReference>
<protein>
    <recommendedName>
        <fullName evidence="4">TrbL/VirB6 plasmid conjugal transfer protein</fullName>
    </recommendedName>
</protein>
<comment type="caution">
    <text evidence="2">The sequence shown here is derived from an EMBL/GenBank/DDBJ whole genome shotgun (WGS) entry which is preliminary data.</text>
</comment>
<feature type="transmembrane region" description="Helical" evidence="1">
    <location>
        <begin position="164"/>
        <end position="185"/>
    </location>
</feature>
<sequence length="285" mass="31631">MGLWDSVTGFFEDLGDFFSGKDFFECAGYAWNDMMKLAADVLTKDPSSGTYQDVWDNISTIYTTLNVIAVSLLCIFFLYGFCRDSCDLHADLTFERTIKMFIRLIITSNVMSMALTYMPKFFTWGKNLTSAILGENKLSMVYDFDGAKVYERISGADFGTMTAFLTSILFFLFTVVCGFIVVMTVLNRILKIYMIAPFAGVALSTLAAGGQTANVGYSYIRTFFGYVFSALLIAVVIAISASFINTVAIDTENAIVRLLEYCLKMGVISSSVKMSDSVMQKAFNL</sequence>